<proteinExistence type="predicted"/>
<evidence type="ECO:0008006" key="3">
    <source>
        <dbReference type="Google" id="ProtNLM"/>
    </source>
</evidence>
<name>A0A2S8FRG3_9BACT</name>
<dbReference type="Proteomes" id="UP000238322">
    <property type="component" value="Unassembled WGS sequence"/>
</dbReference>
<accession>A0A2S8FRG3</accession>
<evidence type="ECO:0000313" key="1">
    <source>
        <dbReference type="EMBL" id="PQO34772.1"/>
    </source>
</evidence>
<dbReference type="AlphaFoldDB" id="A0A2S8FRG3"/>
<organism evidence="1 2">
    <name type="scientific">Blastopirellula marina</name>
    <dbReference type="NCBI Taxonomy" id="124"/>
    <lineage>
        <taxon>Bacteria</taxon>
        <taxon>Pseudomonadati</taxon>
        <taxon>Planctomycetota</taxon>
        <taxon>Planctomycetia</taxon>
        <taxon>Pirellulales</taxon>
        <taxon>Pirellulaceae</taxon>
        <taxon>Blastopirellula</taxon>
    </lineage>
</organism>
<dbReference type="RefSeq" id="WP_105330502.1">
    <property type="nucleotide sequence ID" value="NZ_PUHY01000010.1"/>
</dbReference>
<comment type="caution">
    <text evidence="1">The sequence shown here is derived from an EMBL/GenBank/DDBJ whole genome shotgun (WGS) entry which is preliminary data.</text>
</comment>
<gene>
    <name evidence="1" type="ORF">C5Y83_14825</name>
</gene>
<sequence length="118" mass="13258">MQIEVKESCPNDFLNWDEFAQQPPPDPYDAYGWFHITVGEVGQEAGNDFQVCVATPTAFGRLKALGTIPGILVDWFDAATVRQAIETKVASTKTNTWHQAVDQLRTYMLWEYEGMAGN</sequence>
<dbReference type="InterPro" id="IPR028964">
    <property type="entry name" value="Imm8"/>
</dbReference>
<protein>
    <recommendedName>
        <fullName evidence="3">Immunity protein 8 of polymorphic toxin system</fullName>
    </recommendedName>
</protein>
<dbReference type="OrthoDB" id="286792at2"/>
<reference evidence="1 2" key="1">
    <citation type="submission" date="2018-02" db="EMBL/GenBank/DDBJ databases">
        <title>Comparative genomes isolates from brazilian mangrove.</title>
        <authorList>
            <person name="Araujo J.E."/>
            <person name="Taketani R.G."/>
            <person name="Silva M.C.P."/>
            <person name="Loureco M.V."/>
            <person name="Andreote F.D."/>
        </authorList>
    </citation>
    <scope>NUCLEOTIDE SEQUENCE [LARGE SCALE GENOMIC DNA]</scope>
    <source>
        <strain evidence="1 2">Hex-1 MGV</strain>
    </source>
</reference>
<dbReference type="EMBL" id="PUHY01000010">
    <property type="protein sequence ID" value="PQO34772.1"/>
    <property type="molecule type" value="Genomic_DNA"/>
</dbReference>
<dbReference type="Pfam" id="PF15586">
    <property type="entry name" value="Imm8"/>
    <property type="match status" value="1"/>
</dbReference>
<evidence type="ECO:0000313" key="2">
    <source>
        <dbReference type="Proteomes" id="UP000238322"/>
    </source>
</evidence>